<dbReference type="SMART" id="SM00320">
    <property type="entry name" value="WD40"/>
    <property type="match status" value="7"/>
</dbReference>
<dbReference type="EMBL" id="HBGV01008653">
    <property type="protein sequence ID" value="CAD9489623.1"/>
    <property type="molecule type" value="Transcribed_RNA"/>
</dbReference>
<organism evidence="7">
    <name type="scientific">Helicotheca tamesis</name>
    <dbReference type="NCBI Taxonomy" id="374047"/>
    <lineage>
        <taxon>Eukaryota</taxon>
        <taxon>Sar</taxon>
        <taxon>Stramenopiles</taxon>
        <taxon>Ochrophyta</taxon>
        <taxon>Bacillariophyta</taxon>
        <taxon>Mediophyceae</taxon>
        <taxon>Lithodesmiophycidae</taxon>
        <taxon>Lithodesmiales</taxon>
        <taxon>Lithodesmiaceae</taxon>
        <taxon>Helicotheca</taxon>
    </lineage>
</organism>
<evidence type="ECO:0000256" key="5">
    <source>
        <dbReference type="PROSITE-ProRule" id="PRU00221"/>
    </source>
</evidence>
<dbReference type="PRINTS" id="PR00320">
    <property type="entry name" value="GPROTEINBRPT"/>
</dbReference>
<name>A0A7S2HG74_9STRA</name>
<comment type="similarity">
    <text evidence="1">Belongs to the WD repeat G protein beta family.</text>
</comment>
<dbReference type="InterPro" id="IPR016346">
    <property type="entry name" value="G-protein_beta_1-5"/>
</dbReference>
<dbReference type="InterPro" id="IPR036322">
    <property type="entry name" value="WD40_repeat_dom_sf"/>
</dbReference>
<dbReference type="CDD" id="cd00200">
    <property type="entry name" value="WD40"/>
    <property type="match status" value="1"/>
</dbReference>
<dbReference type="GO" id="GO:0007165">
    <property type="term" value="P:signal transduction"/>
    <property type="evidence" value="ECO:0007669"/>
    <property type="project" value="UniProtKB-KW"/>
</dbReference>
<dbReference type="PANTHER" id="PTHR19850">
    <property type="entry name" value="GUANINE NUCLEOTIDE-BINDING PROTEIN BETA G PROTEIN BETA"/>
    <property type="match status" value="1"/>
</dbReference>
<dbReference type="InterPro" id="IPR020472">
    <property type="entry name" value="WD40_PAC1"/>
</dbReference>
<gene>
    <name evidence="7" type="ORF">HTAM1171_LOCUS5351</name>
</gene>
<sequence length="353" mass="38809">MADLESRIQAAKAEVANLKAEINQVREEKKDKTMSAVAGSKGSLKEFRKPPQVKLRRTLKGHFGKVYAMGWAGDSQSLVSASQDGKLIVWNAFSTNKLHAIPLRSSWVMTCAFEQKKGNLVACGGLDNLCSVYNLNQQPQQTKAMKELAAHDGYLSCCRFLDEGRILTSSGDSTCIHWDINSGEVLKTFSDHKGDVMSLAVNPSDSNIFVSGSVDSTAKIWDIRSGKCVQTHDGHESDINSVEWFPDGKAFGTGSDDSTCRLFDMRCYGEVNRFGNDRILCGITSVGFSKSGRLLFAGYDDYNTIVWDVLSTGKQQAFQLHQPHENRVSCLGVNPKGDALCTGSWDTLLKIWA</sequence>
<keyword evidence="4" id="KW-0807">Transducer</keyword>
<dbReference type="PROSITE" id="PS50294">
    <property type="entry name" value="WD_REPEATS_REGION"/>
    <property type="match status" value="4"/>
</dbReference>
<keyword evidence="6" id="KW-0175">Coiled coil</keyword>
<dbReference type="PIRSF" id="PIRSF002394">
    <property type="entry name" value="GN-bd_beta"/>
    <property type="match status" value="1"/>
</dbReference>
<evidence type="ECO:0000256" key="2">
    <source>
        <dbReference type="ARBA" id="ARBA00022574"/>
    </source>
</evidence>
<proteinExistence type="inferred from homology"/>
<reference evidence="7" key="1">
    <citation type="submission" date="2021-01" db="EMBL/GenBank/DDBJ databases">
        <authorList>
            <person name="Corre E."/>
            <person name="Pelletier E."/>
            <person name="Niang G."/>
            <person name="Scheremetjew M."/>
            <person name="Finn R."/>
            <person name="Kale V."/>
            <person name="Holt S."/>
            <person name="Cochrane G."/>
            <person name="Meng A."/>
            <person name="Brown T."/>
            <person name="Cohen L."/>
        </authorList>
    </citation>
    <scope>NUCLEOTIDE SEQUENCE</scope>
    <source>
        <strain evidence="7">CCMP826</strain>
    </source>
</reference>
<dbReference type="PRINTS" id="PR00319">
    <property type="entry name" value="GPROTEINB"/>
</dbReference>
<dbReference type="InterPro" id="IPR001680">
    <property type="entry name" value="WD40_rpt"/>
</dbReference>
<keyword evidence="3" id="KW-0677">Repeat</keyword>
<feature type="repeat" description="WD" evidence="5">
    <location>
        <begin position="232"/>
        <end position="266"/>
    </location>
</feature>
<dbReference type="InterPro" id="IPR001632">
    <property type="entry name" value="WD40_G-protein_beta-like"/>
</dbReference>
<dbReference type="Gene3D" id="2.130.10.10">
    <property type="entry name" value="YVTN repeat-like/Quinoprotein amine dehydrogenase"/>
    <property type="match status" value="1"/>
</dbReference>
<dbReference type="CDD" id="cd14686">
    <property type="entry name" value="bZIP"/>
    <property type="match status" value="1"/>
</dbReference>
<evidence type="ECO:0008006" key="8">
    <source>
        <dbReference type="Google" id="ProtNLM"/>
    </source>
</evidence>
<feature type="repeat" description="WD" evidence="5">
    <location>
        <begin position="189"/>
        <end position="231"/>
    </location>
</feature>
<dbReference type="AlphaFoldDB" id="A0A7S2HG74"/>
<evidence type="ECO:0000313" key="7">
    <source>
        <dbReference type="EMBL" id="CAD9489623.1"/>
    </source>
</evidence>
<feature type="coiled-coil region" evidence="6">
    <location>
        <begin position="1"/>
        <end position="35"/>
    </location>
</feature>
<feature type="repeat" description="WD" evidence="5">
    <location>
        <begin position="321"/>
        <end position="353"/>
    </location>
</feature>
<dbReference type="Pfam" id="PF25391">
    <property type="entry name" value="WD40_Gbeta"/>
    <property type="match status" value="1"/>
</dbReference>
<evidence type="ECO:0000256" key="4">
    <source>
        <dbReference type="ARBA" id="ARBA00023224"/>
    </source>
</evidence>
<dbReference type="SUPFAM" id="SSF50978">
    <property type="entry name" value="WD40 repeat-like"/>
    <property type="match status" value="1"/>
</dbReference>
<protein>
    <recommendedName>
        <fullName evidence="8">Guanine nucleotide-binding protein subunit beta-like protein</fullName>
    </recommendedName>
</protein>
<evidence type="ECO:0000256" key="6">
    <source>
        <dbReference type="SAM" id="Coils"/>
    </source>
</evidence>
<dbReference type="PROSITE" id="PS50082">
    <property type="entry name" value="WD_REPEATS_2"/>
    <property type="match status" value="4"/>
</dbReference>
<dbReference type="InterPro" id="IPR015943">
    <property type="entry name" value="WD40/YVTN_repeat-like_dom_sf"/>
</dbReference>
<evidence type="ECO:0000256" key="1">
    <source>
        <dbReference type="ARBA" id="ARBA00009768"/>
    </source>
</evidence>
<feature type="repeat" description="WD" evidence="5">
    <location>
        <begin position="59"/>
        <end position="100"/>
    </location>
</feature>
<keyword evidence="2 5" id="KW-0853">WD repeat</keyword>
<accession>A0A7S2HG74</accession>
<evidence type="ECO:0000256" key="3">
    <source>
        <dbReference type="ARBA" id="ARBA00022737"/>
    </source>
</evidence>